<proteinExistence type="predicted"/>
<accession>A0ACC3AGV8</accession>
<reference evidence="1" key="1">
    <citation type="submission" date="2022-10" db="EMBL/GenBank/DDBJ databases">
        <title>Culturing micro-colonial fungi from biological soil crusts in the Mojave desert and describing Neophaeococcomyces mojavensis, and introducing the new genera and species Taxawa tesnikishii.</title>
        <authorList>
            <person name="Kurbessoian T."/>
            <person name="Stajich J.E."/>
        </authorList>
    </citation>
    <scope>NUCLEOTIDE SEQUENCE</scope>
    <source>
        <strain evidence="1">JES_112</strain>
    </source>
</reference>
<evidence type="ECO:0000313" key="1">
    <source>
        <dbReference type="EMBL" id="KAJ9661922.1"/>
    </source>
</evidence>
<name>A0ACC3AGV8_9EURO</name>
<comment type="caution">
    <text evidence="1">The sequence shown here is derived from an EMBL/GenBank/DDBJ whole genome shotgun (WGS) entry which is preliminary data.</text>
</comment>
<dbReference type="EMBL" id="JAPDRQ010000019">
    <property type="protein sequence ID" value="KAJ9661922.1"/>
    <property type="molecule type" value="Genomic_DNA"/>
</dbReference>
<keyword evidence="2" id="KW-1185">Reference proteome</keyword>
<gene>
    <name evidence="1" type="ORF">H2198_001674</name>
</gene>
<protein>
    <submittedName>
        <fullName evidence="1">Uncharacterized protein</fullName>
    </submittedName>
</protein>
<dbReference type="Proteomes" id="UP001172386">
    <property type="component" value="Unassembled WGS sequence"/>
</dbReference>
<organism evidence="1 2">
    <name type="scientific">Neophaeococcomyces mojaviensis</name>
    <dbReference type="NCBI Taxonomy" id="3383035"/>
    <lineage>
        <taxon>Eukaryota</taxon>
        <taxon>Fungi</taxon>
        <taxon>Dikarya</taxon>
        <taxon>Ascomycota</taxon>
        <taxon>Pezizomycotina</taxon>
        <taxon>Eurotiomycetes</taxon>
        <taxon>Chaetothyriomycetidae</taxon>
        <taxon>Chaetothyriales</taxon>
        <taxon>Chaetothyriales incertae sedis</taxon>
        <taxon>Neophaeococcomyces</taxon>
    </lineage>
</organism>
<sequence>MSQLPSGRFLSLIPELHKVAVIIDEPVISTAVDSPPQSPEAKPIDKTRRSSSSASAMSLPGDQVSEIQGKQFLKLGP</sequence>
<evidence type="ECO:0000313" key="2">
    <source>
        <dbReference type="Proteomes" id="UP001172386"/>
    </source>
</evidence>